<comment type="caution">
    <text evidence="1">The sequence shown here is derived from an EMBL/GenBank/DDBJ whole genome shotgun (WGS) entry which is preliminary data.</text>
</comment>
<dbReference type="EMBL" id="LXYT01000002">
    <property type="protein sequence ID" value="OLY43449.1"/>
    <property type="molecule type" value="Genomic_DNA"/>
</dbReference>
<proteinExistence type="predicted"/>
<dbReference type="AlphaFoldDB" id="A0A1R0F971"/>
<dbReference type="RefSeq" id="WP_075870300.1">
    <property type="nucleotide sequence ID" value="NZ_CALYQA010000001.1"/>
</dbReference>
<dbReference type="Proteomes" id="UP000187344">
    <property type="component" value="Unassembled WGS sequence"/>
</dbReference>
<organism evidence="1 2">
    <name type="scientific">Bartonella apis</name>
    <dbReference type="NCBI Taxonomy" id="1686310"/>
    <lineage>
        <taxon>Bacteria</taxon>
        <taxon>Pseudomonadati</taxon>
        <taxon>Pseudomonadota</taxon>
        <taxon>Alphaproteobacteria</taxon>
        <taxon>Hyphomicrobiales</taxon>
        <taxon>Bartonellaceae</taxon>
        <taxon>Bartonella</taxon>
    </lineage>
</organism>
<evidence type="ECO:0000313" key="1">
    <source>
        <dbReference type="EMBL" id="OLY43449.1"/>
    </source>
</evidence>
<protein>
    <recommendedName>
        <fullName evidence="3">Flagellar protein FliL</fullName>
    </recommendedName>
</protein>
<dbReference type="OrthoDB" id="7847400at2"/>
<accession>A0A1R0F971</accession>
<keyword evidence="2" id="KW-1185">Reference proteome</keyword>
<evidence type="ECO:0008006" key="3">
    <source>
        <dbReference type="Google" id="ProtNLM"/>
    </source>
</evidence>
<sequence>MIKTVVIGLWVCIIALGSLMAAIKIGSTPKPAAAEEQAAPTVDFDRTDVMSVPILADGKVDGYIISQLVYTVDSNVKQKVNVPLGLFVNDAVFSALFGSYSDTKQIERIKFDDVKQKIIDGVNQRFPEPVIKDIMVEQFNYIPADQVRDMNKVK</sequence>
<gene>
    <name evidence="1" type="ORF">PEB0149_008760</name>
</gene>
<name>A0A1R0F971_9HYPH</name>
<dbReference type="GeneID" id="92991881"/>
<evidence type="ECO:0000313" key="2">
    <source>
        <dbReference type="Proteomes" id="UP000187344"/>
    </source>
</evidence>
<reference evidence="1 2" key="1">
    <citation type="submission" date="2016-12" db="EMBL/GenBank/DDBJ databases">
        <title>Comparative genomics of Bartonella apis.</title>
        <authorList>
            <person name="Engel P."/>
        </authorList>
    </citation>
    <scope>NUCLEOTIDE SEQUENCE [LARGE SCALE GENOMIC DNA]</scope>
    <source>
        <strain evidence="1 2">PEB0149</strain>
    </source>
</reference>